<organism evidence="2 3">
    <name type="scientific">Prorocentrum cordatum</name>
    <dbReference type="NCBI Taxonomy" id="2364126"/>
    <lineage>
        <taxon>Eukaryota</taxon>
        <taxon>Sar</taxon>
        <taxon>Alveolata</taxon>
        <taxon>Dinophyceae</taxon>
        <taxon>Prorocentrales</taxon>
        <taxon>Prorocentraceae</taxon>
        <taxon>Prorocentrum</taxon>
    </lineage>
</organism>
<protein>
    <submittedName>
        <fullName evidence="2">Uncharacterized protein</fullName>
    </submittedName>
</protein>
<sequence length="190" mass="20546">GPIKKIETDFKAASTAASIPDDSHEIDGKQKELDIQEEKLQGQHILAIGLAQKPETDIMKFMADSPGVPTFSGRGRSAIMKCSEALALDPDHFDTSFKPPSDIYDGCEQQAMKDTANLENPRFNTGATSTMPSRMVDNFGVLTTFEYDWSATTVRNSEQAVKANSMGIGKNKGIPFGGKAKGKGSRLLDT</sequence>
<feature type="region of interest" description="Disordered" evidence="1">
    <location>
        <begin position="7"/>
        <end position="27"/>
    </location>
</feature>
<keyword evidence="3" id="KW-1185">Reference proteome</keyword>
<dbReference type="Proteomes" id="UP001189429">
    <property type="component" value="Unassembled WGS sequence"/>
</dbReference>
<dbReference type="EMBL" id="CAUYUJ010005066">
    <property type="protein sequence ID" value="CAK0812142.1"/>
    <property type="molecule type" value="Genomic_DNA"/>
</dbReference>
<accession>A0ABN9R3C8</accession>
<feature type="non-terminal residue" evidence="2">
    <location>
        <position position="1"/>
    </location>
</feature>
<gene>
    <name evidence="2" type="ORF">PCOR1329_LOCUS16499</name>
</gene>
<proteinExistence type="predicted"/>
<evidence type="ECO:0000313" key="3">
    <source>
        <dbReference type="Proteomes" id="UP001189429"/>
    </source>
</evidence>
<name>A0ABN9R3C8_9DINO</name>
<comment type="caution">
    <text evidence="2">The sequence shown here is derived from an EMBL/GenBank/DDBJ whole genome shotgun (WGS) entry which is preliminary data.</text>
</comment>
<reference evidence="2" key="1">
    <citation type="submission" date="2023-10" db="EMBL/GenBank/DDBJ databases">
        <authorList>
            <person name="Chen Y."/>
            <person name="Shah S."/>
            <person name="Dougan E. K."/>
            <person name="Thang M."/>
            <person name="Chan C."/>
        </authorList>
    </citation>
    <scope>NUCLEOTIDE SEQUENCE [LARGE SCALE GENOMIC DNA]</scope>
</reference>
<evidence type="ECO:0000313" key="2">
    <source>
        <dbReference type="EMBL" id="CAK0812142.1"/>
    </source>
</evidence>
<evidence type="ECO:0000256" key="1">
    <source>
        <dbReference type="SAM" id="MobiDB-lite"/>
    </source>
</evidence>